<organism evidence="3 4">
    <name type="scientific">Drechmeria coniospora</name>
    <name type="common">Nematophagous fungus</name>
    <name type="synonym">Meria coniospora</name>
    <dbReference type="NCBI Taxonomy" id="98403"/>
    <lineage>
        <taxon>Eukaryota</taxon>
        <taxon>Fungi</taxon>
        <taxon>Dikarya</taxon>
        <taxon>Ascomycota</taxon>
        <taxon>Pezizomycotina</taxon>
        <taxon>Sordariomycetes</taxon>
        <taxon>Hypocreomycetidae</taxon>
        <taxon>Hypocreales</taxon>
        <taxon>Ophiocordycipitaceae</taxon>
        <taxon>Drechmeria</taxon>
    </lineage>
</organism>
<evidence type="ECO:0000313" key="3">
    <source>
        <dbReference type="EMBL" id="KYK56676.1"/>
    </source>
</evidence>
<dbReference type="Proteomes" id="UP000076580">
    <property type="component" value="Chromosome 02"/>
</dbReference>
<evidence type="ECO:0000256" key="1">
    <source>
        <dbReference type="SAM" id="MobiDB-lite"/>
    </source>
</evidence>
<evidence type="ECO:0000313" key="4">
    <source>
        <dbReference type="Proteomes" id="UP000076580"/>
    </source>
</evidence>
<feature type="region of interest" description="Disordered" evidence="1">
    <location>
        <begin position="1"/>
        <end position="21"/>
    </location>
</feature>
<dbReference type="InterPro" id="IPR001849">
    <property type="entry name" value="PH_domain"/>
</dbReference>
<protein>
    <submittedName>
        <fullName evidence="3">PH domain containing protein</fullName>
    </submittedName>
</protein>
<keyword evidence="4" id="KW-1185">Reference proteome</keyword>
<gene>
    <name evidence="3" type="ORF">DCS_03678</name>
</gene>
<dbReference type="CDD" id="cd13299">
    <property type="entry name" value="PH2_PH_fungal"/>
    <property type="match status" value="1"/>
</dbReference>
<feature type="domain" description="PH" evidence="2">
    <location>
        <begin position="49"/>
        <end position="146"/>
    </location>
</feature>
<dbReference type="SMART" id="SM00233">
    <property type="entry name" value="PH"/>
    <property type="match status" value="2"/>
</dbReference>
<dbReference type="PANTHER" id="PTHR14336:SF15">
    <property type="entry name" value="DUAL ADAPTER FOR PHOSPHOTYROSINE AND 3-PHOSPHOTYROSINE AND 3-PHOSPHOINOSITIDE"/>
    <property type="match status" value="1"/>
</dbReference>
<accession>A0A151GHV8</accession>
<dbReference type="Gene3D" id="2.30.29.30">
    <property type="entry name" value="Pleckstrin-homology domain (PH domain)/Phosphotyrosine-binding domain (PTB)"/>
    <property type="match status" value="2"/>
</dbReference>
<dbReference type="InParanoid" id="A0A151GHV8"/>
<evidence type="ECO:0000259" key="2">
    <source>
        <dbReference type="PROSITE" id="PS50003"/>
    </source>
</evidence>
<dbReference type="RefSeq" id="XP_040656028.1">
    <property type="nucleotide sequence ID" value="XM_040800995.1"/>
</dbReference>
<dbReference type="InterPro" id="IPR011993">
    <property type="entry name" value="PH-like_dom_sf"/>
</dbReference>
<name>A0A151GHV8_DRECN</name>
<feature type="region of interest" description="Disordered" evidence="1">
    <location>
        <begin position="184"/>
        <end position="269"/>
    </location>
</feature>
<dbReference type="PROSITE" id="PS50003">
    <property type="entry name" value="PH_DOMAIN"/>
    <property type="match status" value="2"/>
</dbReference>
<dbReference type="STRING" id="98403.A0A151GHV8"/>
<dbReference type="CDD" id="cd13298">
    <property type="entry name" value="PH1_PH_fungal"/>
    <property type="match status" value="1"/>
</dbReference>
<dbReference type="SUPFAM" id="SSF50729">
    <property type="entry name" value="PH domain-like"/>
    <property type="match status" value="2"/>
</dbReference>
<comment type="caution">
    <text evidence="3">The sequence shown here is derived from an EMBL/GenBank/DDBJ whole genome shotgun (WGS) entry which is preliminary data.</text>
</comment>
<sequence length="397" mass="44807">MAEAEATAVTSQQGTMDRGVRDTVLRCRQNDGELKSSSVNKNGCFDNDRIIKSGYVEKRTAKTKKWKTIYIVLRPNTLSMYKNDKEDKLRHQIHLSDLTAVAFLKDPKHKRENVFGLFSPSKNFHLQAPTSKDAQEWVGLIRKDARIEEEEGSYIASSLARSLSSNRLPSFDLLGRSLAGHDSDRIYSSSPENNDPPVPTLNRTSRRESSNMDWSGMSGNELPFLSDGSGHEGAHRIRNALNESPTGYPPVDTGSLPRGTPLGDHSSSQLATLHNAGNVERDLDRVIWQGRLWMLRSKRGVRQWKNLWGVLRARNFILYKDASEYTAEWIVQVSAVVEVVELDPVSRRKENCLQIITEEKSYRFCARDEESLVQFIGAFKSLLARRRGQEARTAAVS</sequence>
<dbReference type="EMBL" id="LAYC01000002">
    <property type="protein sequence ID" value="KYK56676.1"/>
    <property type="molecule type" value="Genomic_DNA"/>
</dbReference>
<reference evidence="3 4" key="1">
    <citation type="journal article" date="2016" name="Sci. Rep.">
        <title>Insights into Adaptations to a Near-Obligate Nematode Endoparasitic Lifestyle from the Finished Genome of Drechmeria coniospora.</title>
        <authorList>
            <person name="Zhang L."/>
            <person name="Zhou Z."/>
            <person name="Guo Q."/>
            <person name="Fokkens L."/>
            <person name="Miskei M."/>
            <person name="Pocsi I."/>
            <person name="Zhang W."/>
            <person name="Chen M."/>
            <person name="Wang L."/>
            <person name="Sun Y."/>
            <person name="Donzelli B.G."/>
            <person name="Gibson D.M."/>
            <person name="Nelson D.R."/>
            <person name="Luo J.G."/>
            <person name="Rep M."/>
            <person name="Liu H."/>
            <person name="Yang S."/>
            <person name="Wang J."/>
            <person name="Krasnoff S.B."/>
            <person name="Xu Y."/>
            <person name="Molnar I."/>
            <person name="Lin M."/>
        </authorList>
    </citation>
    <scope>NUCLEOTIDE SEQUENCE [LARGE SCALE GENOMIC DNA]</scope>
    <source>
        <strain evidence="3 4">ARSEF 6962</strain>
    </source>
</reference>
<proteinExistence type="predicted"/>
<dbReference type="FunFam" id="2.30.29.30:FF:000286">
    <property type="entry name" value="PH-protein kinase domain containing protein"/>
    <property type="match status" value="1"/>
</dbReference>
<feature type="domain" description="PH" evidence="2">
    <location>
        <begin position="285"/>
        <end position="384"/>
    </location>
</feature>
<dbReference type="PANTHER" id="PTHR14336">
    <property type="entry name" value="TANDEM PH DOMAIN CONTAINING PROTEIN"/>
    <property type="match status" value="1"/>
</dbReference>
<dbReference type="AlphaFoldDB" id="A0A151GHV8"/>
<dbReference type="InterPro" id="IPR051707">
    <property type="entry name" value="PI-Interact_SigTrans_Reg"/>
</dbReference>
<dbReference type="GeneID" id="63716321"/>
<dbReference type="Pfam" id="PF00169">
    <property type="entry name" value="PH"/>
    <property type="match status" value="2"/>
</dbReference>